<keyword evidence="2" id="KW-0547">Nucleotide-binding</keyword>
<evidence type="ECO:0000259" key="5">
    <source>
        <dbReference type="PROSITE" id="PS50011"/>
    </source>
</evidence>
<dbReference type="GO" id="GO:0004674">
    <property type="term" value="F:protein serine/threonine kinase activity"/>
    <property type="evidence" value="ECO:0007669"/>
    <property type="project" value="UniProtKB-KW"/>
</dbReference>
<keyword evidence="7" id="KW-1185">Reference proteome</keyword>
<keyword evidence="3 6" id="KW-0418">Kinase</keyword>
<keyword evidence="6" id="KW-0723">Serine/threonine-protein kinase</keyword>
<reference evidence="6 7" key="1">
    <citation type="journal article" date="2018" name="Nat. Genet.">
        <title>The Rosa genome provides new insights in the design of modern roses.</title>
        <authorList>
            <person name="Bendahmane M."/>
        </authorList>
    </citation>
    <scope>NUCLEOTIDE SEQUENCE [LARGE SCALE GENOMIC DNA]</scope>
    <source>
        <strain evidence="7">cv. Old Blush</strain>
    </source>
</reference>
<dbReference type="PROSITE" id="PS50011">
    <property type="entry name" value="PROTEIN_KINASE_DOM"/>
    <property type="match status" value="1"/>
</dbReference>
<keyword evidence="4" id="KW-0067">ATP-binding</keyword>
<dbReference type="Gramene" id="PRQ53971">
    <property type="protein sequence ID" value="PRQ53971"/>
    <property type="gene ID" value="RchiOBHm_Chr2g0172431"/>
</dbReference>
<evidence type="ECO:0000256" key="4">
    <source>
        <dbReference type="ARBA" id="ARBA00022840"/>
    </source>
</evidence>
<dbReference type="GO" id="GO:0005524">
    <property type="term" value="F:ATP binding"/>
    <property type="evidence" value="ECO:0007669"/>
    <property type="project" value="UniProtKB-KW"/>
</dbReference>
<evidence type="ECO:0000313" key="6">
    <source>
        <dbReference type="EMBL" id="PRQ53971.1"/>
    </source>
</evidence>
<dbReference type="Gene3D" id="1.10.510.10">
    <property type="entry name" value="Transferase(Phosphotransferase) domain 1"/>
    <property type="match status" value="1"/>
</dbReference>
<keyword evidence="1 6" id="KW-0808">Transferase</keyword>
<evidence type="ECO:0000256" key="3">
    <source>
        <dbReference type="ARBA" id="ARBA00022777"/>
    </source>
</evidence>
<evidence type="ECO:0000256" key="1">
    <source>
        <dbReference type="ARBA" id="ARBA00022679"/>
    </source>
</evidence>
<dbReference type="InterPro" id="IPR011009">
    <property type="entry name" value="Kinase-like_dom_sf"/>
</dbReference>
<dbReference type="InterPro" id="IPR000719">
    <property type="entry name" value="Prot_kinase_dom"/>
</dbReference>
<accession>A0A2P6S5L6</accession>
<protein>
    <submittedName>
        <fullName evidence="6">Putative non-specific serine/threonine protein kinase</fullName>
        <ecNumber evidence="6">2.7.11.1</ecNumber>
    </submittedName>
</protein>
<dbReference type="InterPro" id="IPR052059">
    <property type="entry name" value="CR_Ser/Thr_kinase"/>
</dbReference>
<sequence>MPLKNSVKKTTLGREALLYGSCAEGNHRIFKCKICIGLQGGSLTFIFILFTETLKQAIFSIFWSCKNSDSGLAKFVAPNLIHISTRVAGTAGYLAPQYAIRGQVTKKADIYSSGVLVLEIVSGRCNANRCLPSKEHYGNDIRGVS</sequence>
<dbReference type="SUPFAM" id="SSF56112">
    <property type="entry name" value="Protein kinase-like (PK-like)"/>
    <property type="match status" value="1"/>
</dbReference>
<comment type="caution">
    <text evidence="6">The sequence shown here is derived from an EMBL/GenBank/DDBJ whole genome shotgun (WGS) entry which is preliminary data.</text>
</comment>
<dbReference type="AlphaFoldDB" id="A0A2P6S5L6"/>
<proteinExistence type="predicted"/>
<dbReference type="PANTHER" id="PTHR47973">
    <property type="entry name" value="CYSTEINE-RICH RECEPTOR-LIKE PROTEIN KINASE 3"/>
    <property type="match status" value="1"/>
</dbReference>
<dbReference type="EMBL" id="PDCK01000040">
    <property type="protein sequence ID" value="PRQ53971.1"/>
    <property type="molecule type" value="Genomic_DNA"/>
</dbReference>
<gene>
    <name evidence="6" type="ORF">RchiOBHm_Chr2g0172431</name>
</gene>
<organism evidence="6 7">
    <name type="scientific">Rosa chinensis</name>
    <name type="common">China rose</name>
    <dbReference type="NCBI Taxonomy" id="74649"/>
    <lineage>
        <taxon>Eukaryota</taxon>
        <taxon>Viridiplantae</taxon>
        <taxon>Streptophyta</taxon>
        <taxon>Embryophyta</taxon>
        <taxon>Tracheophyta</taxon>
        <taxon>Spermatophyta</taxon>
        <taxon>Magnoliopsida</taxon>
        <taxon>eudicotyledons</taxon>
        <taxon>Gunneridae</taxon>
        <taxon>Pentapetalae</taxon>
        <taxon>rosids</taxon>
        <taxon>fabids</taxon>
        <taxon>Rosales</taxon>
        <taxon>Rosaceae</taxon>
        <taxon>Rosoideae</taxon>
        <taxon>Rosoideae incertae sedis</taxon>
        <taxon>Rosa</taxon>
    </lineage>
</organism>
<feature type="domain" description="Protein kinase" evidence="5">
    <location>
        <begin position="1"/>
        <end position="145"/>
    </location>
</feature>
<dbReference type="Proteomes" id="UP000238479">
    <property type="component" value="Chromosome 2"/>
</dbReference>
<dbReference type="EC" id="2.7.11.1" evidence="6"/>
<evidence type="ECO:0000256" key="2">
    <source>
        <dbReference type="ARBA" id="ARBA00022741"/>
    </source>
</evidence>
<name>A0A2P6S5L6_ROSCH</name>
<evidence type="ECO:0000313" key="7">
    <source>
        <dbReference type="Proteomes" id="UP000238479"/>
    </source>
</evidence>